<comment type="caution">
    <text evidence="2">The sequence shown here is derived from an EMBL/GenBank/DDBJ whole genome shotgun (WGS) entry which is preliminary data.</text>
</comment>
<evidence type="ECO:0000313" key="2">
    <source>
        <dbReference type="EMBL" id="KAG0249516.1"/>
    </source>
</evidence>
<keyword evidence="1" id="KW-0732">Signal</keyword>
<dbReference type="EMBL" id="JAAAJB010000988">
    <property type="protein sequence ID" value="KAG0249516.1"/>
    <property type="molecule type" value="Genomic_DNA"/>
</dbReference>
<dbReference type="SUPFAM" id="SSF50370">
    <property type="entry name" value="Ricin B-like lectins"/>
    <property type="match status" value="1"/>
</dbReference>
<proteinExistence type="predicted"/>
<name>A0A9P6PP66_9FUNG</name>
<evidence type="ECO:0000313" key="3">
    <source>
        <dbReference type="Proteomes" id="UP000807716"/>
    </source>
</evidence>
<sequence length="158" mass="17285">MRCFTTISSLVLGLGAISQLLPGTLAADVLLFSLGNYQQLVSDSGTNITFLEVNFDKPPQEPRARWVIDKRDDGSAYTIMNQLTKTYVYFPEWEAGSVGVLSDEAAGDFLLRGGISEDLTFLEHKATGLFMTQQGNHVVLAAANNTNNQIWKTKPPTA</sequence>
<evidence type="ECO:0008006" key="4">
    <source>
        <dbReference type="Google" id="ProtNLM"/>
    </source>
</evidence>
<dbReference type="InterPro" id="IPR035992">
    <property type="entry name" value="Ricin_B-like_lectins"/>
</dbReference>
<accession>A0A9P6PP66</accession>
<reference evidence="2" key="1">
    <citation type="journal article" date="2020" name="Fungal Divers.">
        <title>Resolving the Mortierellaceae phylogeny through synthesis of multi-gene phylogenetics and phylogenomics.</title>
        <authorList>
            <person name="Vandepol N."/>
            <person name="Liber J."/>
            <person name="Desiro A."/>
            <person name="Na H."/>
            <person name="Kennedy M."/>
            <person name="Barry K."/>
            <person name="Grigoriev I.V."/>
            <person name="Miller A.N."/>
            <person name="O'Donnell K."/>
            <person name="Stajich J.E."/>
            <person name="Bonito G."/>
        </authorList>
    </citation>
    <scope>NUCLEOTIDE SEQUENCE</scope>
    <source>
        <strain evidence="2">BC1065</strain>
    </source>
</reference>
<feature type="signal peptide" evidence="1">
    <location>
        <begin position="1"/>
        <end position="26"/>
    </location>
</feature>
<dbReference type="Proteomes" id="UP000807716">
    <property type="component" value="Unassembled WGS sequence"/>
</dbReference>
<gene>
    <name evidence="2" type="ORF">DFQ27_009949</name>
</gene>
<evidence type="ECO:0000256" key="1">
    <source>
        <dbReference type="SAM" id="SignalP"/>
    </source>
</evidence>
<dbReference type="Gene3D" id="2.80.10.50">
    <property type="match status" value="1"/>
</dbReference>
<keyword evidence="3" id="KW-1185">Reference proteome</keyword>
<organism evidence="2 3">
    <name type="scientific">Actinomortierella ambigua</name>
    <dbReference type="NCBI Taxonomy" id="1343610"/>
    <lineage>
        <taxon>Eukaryota</taxon>
        <taxon>Fungi</taxon>
        <taxon>Fungi incertae sedis</taxon>
        <taxon>Mucoromycota</taxon>
        <taxon>Mortierellomycotina</taxon>
        <taxon>Mortierellomycetes</taxon>
        <taxon>Mortierellales</taxon>
        <taxon>Mortierellaceae</taxon>
        <taxon>Actinomortierella</taxon>
    </lineage>
</organism>
<feature type="chain" id="PRO_5040370878" description="Ricin B lectin domain-containing protein" evidence="1">
    <location>
        <begin position="27"/>
        <end position="158"/>
    </location>
</feature>
<protein>
    <recommendedName>
        <fullName evidence="4">Ricin B lectin domain-containing protein</fullName>
    </recommendedName>
</protein>
<dbReference type="AlphaFoldDB" id="A0A9P6PP66"/>